<dbReference type="EMBL" id="GGFJ01011881">
    <property type="protein sequence ID" value="MBW61022.1"/>
    <property type="molecule type" value="Transcribed_RNA"/>
</dbReference>
<proteinExistence type="predicted"/>
<reference evidence="2" key="1">
    <citation type="submission" date="2018-01" db="EMBL/GenBank/DDBJ databases">
        <title>An insight into the sialome of Amazonian anophelines.</title>
        <authorList>
            <person name="Ribeiro J.M."/>
            <person name="Scarpassa V."/>
            <person name="Calvo E."/>
        </authorList>
    </citation>
    <scope>NUCLEOTIDE SEQUENCE</scope>
    <source>
        <tissue evidence="2">Salivary glands</tissue>
    </source>
</reference>
<name>A0A2M4C6Q9_9DIPT</name>
<dbReference type="AlphaFoldDB" id="A0A2M4C6Q9"/>
<accession>A0A2M4C6Q9</accession>
<sequence length="134" mass="14489">MHPAPTVAALHHLQVEIIILVALLAQRTVVTLLAQPKAGRAHGQVADKLGDVRGGTAFAAQTIGTDERPIGPMQSLARSQTGRVIVFGALLTLDLRAGGHITAKAHRTPWAHPVEASKQQLLLLFLWRCTKRYI</sequence>
<feature type="chain" id="PRO_5014954175" evidence="1">
    <location>
        <begin position="26"/>
        <end position="134"/>
    </location>
</feature>
<keyword evidence="1" id="KW-0732">Signal</keyword>
<organism evidence="2">
    <name type="scientific">Anopheles marajoara</name>
    <dbReference type="NCBI Taxonomy" id="58244"/>
    <lineage>
        <taxon>Eukaryota</taxon>
        <taxon>Metazoa</taxon>
        <taxon>Ecdysozoa</taxon>
        <taxon>Arthropoda</taxon>
        <taxon>Hexapoda</taxon>
        <taxon>Insecta</taxon>
        <taxon>Pterygota</taxon>
        <taxon>Neoptera</taxon>
        <taxon>Endopterygota</taxon>
        <taxon>Diptera</taxon>
        <taxon>Nematocera</taxon>
        <taxon>Culicoidea</taxon>
        <taxon>Culicidae</taxon>
        <taxon>Anophelinae</taxon>
        <taxon>Anopheles</taxon>
    </lineage>
</organism>
<feature type="signal peptide" evidence="1">
    <location>
        <begin position="1"/>
        <end position="25"/>
    </location>
</feature>
<protein>
    <submittedName>
        <fullName evidence="2">Putative secreted protein</fullName>
    </submittedName>
</protein>
<evidence type="ECO:0000313" key="2">
    <source>
        <dbReference type="EMBL" id="MBW61022.1"/>
    </source>
</evidence>
<evidence type="ECO:0000256" key="1">
    <source>
        <dbReference type="SAM" id="SignalP"/>
    </source>
</evidence>